<dbReference type="EMBL" id="JAJAGQ010000013">
    <property type="protein sequence ID" value="KAJ8546375.1"/>
    <property type="molecule type" value="Genomic_DNA"/>
</dbReference>
<name>A0A9Q1R9M9_9SOLA</name>
<feature type="transmembrane region" description="Helical" evidence="8">
    <location>
        <begin position="132"/>
        <end position="154"/>
    </location>
</feature>
<proteinExistence type="predicted"/>
<comment type="caution">
    <text evidence="10">The sequence shown here is derived from an EMBL/GenBank/DDBJ whole genome shotgun (WGS) entry which is preliminary data.</text>
</comment>
<evidence type="ECO:0000256" key="7">
    <source>
        <dbReference type="ARBA" id="ARBA00023136"/>
    </source>
</evidence>
<dbReference type="PANTHER" id="PTHR43486:SF1">
    <property type="entry name" value="LIPID II FLIPPASE MURJ-RELATED"/>
    <property type="match status" value="1"/>
</dbReference>
<reference evidence="11" key="1">
    <citation type="journal article" date="2023" name="Proc. Natl. Acad. Sci. U.S.A.">
        <title>Genomic and structural basis for evolution of tropane alkaloid biosynthesis.</title>
        <authorList>
            <person name="Wanga Y.-J."/>
            <person name="Taina T."/>
            <person name="Yua J.-Y."/>
            <person name="Lia J."/>
            <person name="Xua B."/>
            <person name="Chenc J."/>
            <person name="D'Auriad J.C."/>
            <person name="Huanga J.-P."/>
            <person name="Huanga S.-X."/>
        </authorList>
    </citation>
    <scope>NUCLEOTIDE SEQUENCE [LARGE SCALE GENOMIC DNA]</scope>
    <source>
        <strain evidence="11">cv. KIB-2019</strain>
    </source>
</reference>
<feature type="chain" id="PRO_5040145984" evidence="9">
    <location>
        <begin position="19"/>
        <end position="221"/>
    </location>
</feature>
<dbReference type="InterPro" id="IPR004268">
    <property type="entry name" value="MurJ"/>
</dbReference>
<dbReference type="GO" id="GO:0008360">
    <property type="term" value="P:regulation of cell shape"/>
    <property type="evidence" value="ECO:0007669"/>
    <property type="project" value="UniProtKB-KW"/>
</dbReference>
<evidence type="ECO:0000256" key="6">
    <source>
        <dbReference type="ARBA" id="ARBA00022989"/>
    </source>
</evidence>
<evidence type="ECO:0000256" key="1">
    <source>
        <dbReference type="ARBA" id="ARBA00004651"/>
    </source>
</evidence>
<keyword evidence="2" id="KW-1003">Cell membrane</keyword>
<dbReference type="AlphaFoldDB" id="A0A9Q1R9M9"/>
<evidence type="ECO:0000256" key="3">
    <source>
        <dbReference type="ARBA" id="ARBA00022692"/>
    </source>
</evidence>
<evidence type="ECO:0000256" key="2">
    <source>
        <dbReference type="ARBA" id="ARBA00022475"/>
    </source>
</evidence>
<keyword evidence="3 8" id="KW-0812">Transmembrane</keyword>
<evidence type="ECO:0000313" key="10">
    <source>
        <dbReference type="EMBL" id="KAJ8546375.1"/>
    </source>
</evidence>
<evidence type="ECO:0000313" key="11">
    <source>
        <dbReference type="Proteomes" id="UP001152561"/>
    </source>
</evidence>
<evidence type="ECO:0000256" key="9">
    <source>
        <dbReference type="SAM" id="SignalP"/>
    </source>
</evidence>
<evidence type="ECO:0000256" key="5">
    <source>
        <dbReference type="ARBA" id="ARBA00022984"/>
    </source>
</evidence>
<dbReference type="OrthoDB" id="2018828at2759"/>
<keyword evidence="11" id="KW-1185">Reference proteome</keyword>
<dbReference type="Pfam" id="PF03023">
    <property type="entry name" value="MurJ"/>
    <property type="match status" value="1"/>
</dbReference>
<feature type="transmembrane region" description="Helical" evidence="8">
    <location>
        <begin position="107"/>
        <end position="125"/>
    </location>
</feature>
<protein>
    <submittedName>
        <fullName evidence="10">Uncharacterized protein</fullName>
    </submittedName>
</protein>
<accession>A0A9Q1R9M9</accession>
<keyword evidence="9" id="KW-0732">Signal</keyword>
<comment type="subcellular location">
    <subcellularLocation>
        <location evidence="1">Cell membrane</location>
        <topology evidence="1">Multi-pass membrane protein</topology>
    </subcellularLocation>
</comment>
<sequence length="221" mass="23885">MRLVVICLLVSCCSEMYASVLAGFAASVLGGVNGPIHITMTAALRLLPEDRQKKLFKHANALMILVGGLMAALVEGFCFLLCLDLSSLWNSTEGQITSRIAIQQLKIMSSCIVFAGPIGLGFGYMSAKGENVFPAISPTLSSLLLIASCLFYSFNRQPDAFGSGGILLSCGASLGAVVQWIIQVLLLRGAWHEVISESWIDGLKSGDIYDYQQYSRQAWHK</sequence>
<evidence type="ECO:0000256" key="4">
    <source>
        <dbReference type="ARBA" id="ARBA00022960"/>
    </source>
</evidence>
<feature type="transmembrane region" description="Helical" evidence="8">
    <location>
        <begin position="59"/>
        <end position="87"/>
    </location>
</feature>
<keyword evidence="4" id="KW-0133">Cell shape</keyword>
<keyword evidence="5" id="KW-0573">Peptidoglycan synthesis</keyword>
<feature type="transmembrane region" description="Helical" evidence="8">
    <location>
        <begin position="166"/>
        <end position="187"/>
    </location>
</feature>
<keyword evidence="6 8" id="KW-1133">Transmembrane helix</keyword>
<keyword evidence="7 8" id="KW-0472">Membrane</keyword>
<dbReference type="Proteomes" id="UP001152561">
    <property type="component" value="Unassembled WGS sequence"/>
</dbReference>
<dbReference type="PANTHER" id="PTHR43486">
    <property type="entry name" value="LIPID II FLIPPASE MURJ-RELATED"/>
    <property type="match status" value="1"/>
</dbReference>
<dbReference type="GO" id="GO:0005886">
    <property type="term" value="C:plasma membrane"/>
    <property type="evidence" value="ECO:0007669"/>
    <property type="project" value="UniProtKB-SubCell"/>
</dbReference>
<evidence type="ECO:0000256" key="8">
    <source>
        <dbReference type="SAM" id="Phobius"/>
    </source>
</evidence>
<gene>
    <name evidence="10" type="ORF">K7X08_018958</name>
</gene>
<feature type="signal peptide" evidence="9">
    <location>
        <begin position="1"/>
        <end position="18"/>
    </location>
</feature>
<organism evidence="10 11">
    <name type="scientific">Anisodus acutangulus</name>
    <dbReference type="NCBI Taxonomy" id="402998"/>
    <lineage>
        <taxon>Eukaryota</taxon>
        <taxon>Viridiplantae</taxon>
        <taxon>Streptophyta</taxon>
        <taxon>Embryophyta</taxon>
        <taxon>Tracheophyta</taxon>
        <taxon>Spermatophyta</taxon>
        <taxon>Magnoliopsida</taxon>
        <taxon>eudicotyledons</taxon>
        <taxon>Gunneridae</taxon>
        <taxon>Pentapetalae</taxon>
        <taxon>asterids</taxon>
        <taxon>lamiids</taxon>
        <taxon>Solanales</taxon>
        <taxon>Solanaceae</taxon>
        <taxon>Solanoideae</taxon>
        <taxon>Hyoscyameae</taxon>
        <taxon>Anisodus</taxon>
    </lineage>
</organism>